<sequence>MAVAETRMRHSAEMESAAAAEALVARARRGDAAAFEQLVTEHYDMIYRTAYKWCGNRSDAEDVAQDVSIKLASAIALFDGRSKFASWLYRVTLNSVRDLQRARKRDGRKIEAFSDVAAGFALADQEESTTTAQLWQAVRALPDKQRDAVLLVYAEELSHADAAQIMGCREATVSWHVHAARKALRGLL</sequence>
<evidence type="ECO:0000259" key="7">
    <source>
        <dbReference type="Pfam" id="PF08281"/>
    </source>
</evidence>
<evidence type="ECO:0000256" key="2">
    <source>
        <dbReference type="ARBA" id="ARBA00023015"/>
    </source>
</evidence>
<reference evidence="8" key="2">
    <citation type="submission" date="2020-09" db="EMBL/GenBank/DDBJ databases">
        <authorList>
            <person name="Sun Q."/>
            <person name="Kim S."/>
        </authorList>
    </citation>
    <scope>NUCLEOTIDE SEQUENCE</scope>
    <source>
        <strain evidence="8">KCTC 32437</strain>
    </source>
</reference>
<evidence type="ECO:0000313" key="9">
    <source>
        <dbReference type="Proteomes" id="UP000646579"/>
    </source>
</evidence>
<reference evidence="8" key="1">
    <citation type="journal article" date="2014" name="Int. J. Syst. Evol. Microbiol.">
        <title>Complete genome sequence of Corynebacterium casei LMG S-19264T (=DSM 44701T), isolated from a smear-ripened cheese.</title>
        <authorList>
            <consortium name="US DOE Joint Genome Institute (JGI-PGF)"/>
            <person name="Walter F."/>
            <person name="Albersmeier A."/>
            <person name="Kalinowski J."/>
            <person name="Ruckert C."/>
        </authorList>
    </citation>
    <scope>NUCLEOTIDE SEQUENCE</scope>
    <source>
        <strain evidence="8">KCTC 32437</strain>
    </source>
</reference>
<dbReference type="EMBL" id="BMZE01000002">
    <property type="protein sequence ID" value="GHA28232.1"/>
    <property type="molecule type" value="Genomic_DNA"/>
</dbReference>
<feature type="domain" description="RNA polymerase sigma factor 70 region 4 type 2" evidence="7">
    <location>
        <begin position="133"/>
        <end position="184"/>
    </location>
</feature>
<dbReference type="InterPro" id="IPR013325">
    <property type="entry name" value="RNA_pol_sigma_r2"/>
</dbReference>
<name>A0A918S7G4_9HYPH</name>
<evidence type="ECO:0000313" key="8">
    <source>
        <dbReference type="EMBL" id="GHA28232.1"/>
    </source>
</evidence>
<organism evidence="8 9">
    <name type="scientific">Devosia pacifica</name>
    <dbReference type="NCBI Taxonomy" id="1335967"/>
    <lineage>
        <taxon>Bacteria</taxon>
        <taxon>Pseudomonadati</taxon>
        <taxon>Pseudomonadota</taxon>
        <taxon>Alphaproteobacteria</taxon>
        <taxon>Hyphomicrobiales</taxon>
        <taxon>Devosiaceae</taxon>
        <taxon>Devosia</taxon>
    </lineage>
</organism>
<dbReference type="PANTHER" id="PTHR43133:SF8">
    <property type="entry name" value="RNA POLYMERASE SIGMA FACTOR HI_1459-RELATED"/>
    <property type="match status" value="1"/>
</dbReference>
<dbReference type="Gene3D" id="1.10.1740.10">
    <property type="match status" value="1"/>
</dbReference>
<dbReference type="GO" id="GO:0003677">
    <property type="term" value="F:DNA binding"/>
    <property type="evidence" value="ECO:0007669"/>
    <property type="project" value="UniProtKB-KW"/>
</dbReference>
<dbReference type="CDD" id="cd06171">
    <property type="entry name" value="Sigma70_r4"/>
    <property type="match status" value="1"/>
</dbReference>
<dbReference type="SUPFAM" id="SSF88659">
    <property type="entry name" value="Sigma3 and sigma4 domains of RNA polymerase sigma factors"/>
    <property type="match status" value="1"/>
</dbReference>
<dbReference type="Pfam" id="PF04542">
    <property type="entry name" value="Sigma70_r2"/>
    <property type="match status" value="1"/>
</dbReference>
<gene>
    <name evidence="8" type="ORF">GCM10007989_25340</name>
</gene>
<evidence type="ECO:0000256" key="5">
    <source>
        <dbReference type="ARBA" id="ARBA00023163"/>
    </source>
</evidence>
<dbReference type="NCBIfam" id="TIGR02937">
    <property type="entry name" value="sigma70-ECF"/>
    <property type="match status" value="1"/>
</dbReference>
<proteinExistence type="inferred from homology"/>
<dbReference type="Proteomes" id="UP000646579">
    <property type="component" value="Unassembled WGS sequence"/>
</dbReference>
<dbReference type="InterPro" id="IPR013324">
    <property type="entry name" value="RNA_pol_sigma_r3/r4-like"/>
</dbReference>
<keyword evidence="4" id="KW-0238">DNA-binding</keyword>
<dbReference type="InterPro" id="IPR039425">
    <property type="entry name" value="RNA_pol_sigma-70-like"/>
</dbReference>
<dbReference type="GO" id="GO:0006352">
    <property type="term" value="P:DNA-templated transcription initiation"/>
    <property type="evidence" value="ECO:0007669"/>
    <property type="project" value="InterPro"/>
</dbReference>
<dbReference type="InterPro" id="IPR013249">
    <property type="entry name" value="RNA_pol_sigma70_r4_t2"/>
</dbReference>
<dbReference type="Pfam" id="PF08281">
    <property type="entry name" value="Sigma70_r4_2"/>
    <property type="match status" value="1"/>
</dbReference>
<dbReference type="AlphaFoldDB" id="A0A918S7G4"/>
<feature type="domain" description="RNA polymerase sigma-70 region 2" evidence="6">
    <location>
        <begin position="38"/>
        <end position="105"/>
    </location>
</feature>
<dbReference type="GO" id="GO:0016987">
    <property type="term" value="F:sigma factor activity"/>
    <property type="evidence" value="ECO:0007669"/>
    <property type="project" value="UniProtKB-KW"/>
</dbReference>
<evidence type="ECO:0000256" key="4">
    <source>
        <dbReference type="ARBA" id="ARBA00023125"/>
    </source>
</evidence>
<keyword evidence="9" id="KW-1185">Reference proteome</keyword>
<keyword evidence="5" id="KW-0804">Transcription</keyword>
<evidence type="ECO:0000259" key="6">
    <source>
        <dbReference type="Pfam" id="PF04542"/>
    </source>
</evidence>
<keyword evidence="3" id="KW-0731">Sigma factor</keyword>
<protein>
    <submittedName>
        <fullName evidence="8">RNA polymerase sigma factor</fullName>
    </submittedName>
</protein>
<comment type="caution">
    <text evidence="8">The sequence shown here is derived from an EMBL/GenBank/DDBJ whole genome shotgun (WGS) entry which is preliminary data.</text>
</comment>
<dbReference type="InterPro" id="IPR036388">
    <property type="entry name" value="WH-like_DNA-bd_sf"/>
</dbReference>
<comment type="similarity">
    <text evidence="1">Belongs to the sigma-70 factor family. ECF subfamily.</text>
</comment>
<dbReference type="PANTHER" id="PTHR43133">
    <property type="entry name" value="RNA POLYMERASE ECF-TYPE SIGMA FACTO"/>
    <property type="match status" value="1"/>
</dbReference>
<dbReference type="InterPro" id="IPR014284">
    <property type="entry name" value="RNA_pol_sigma-70_dom"/>
</dbReference>
<keyword evidence="2" id="KW-0805">Transcription regulation</keyword>
<dbReference type="SUPFAM" id="SSF88946">
    <property type="entry name" value="Sigma2 domain of RNA polymerase sigma factors"/>
    <property type="match status" value="1"/>
</dbReference>
<dbReference type="Gene3D" id="1.10.10.10">
    <property type="entry name" value="Winged helix-like DNA-binding domain superfamily/Winged helix DNA-binding domain"/>
    <property type="match status" value="1"/>
</dbReference>
<evidence type="ECO:0000256" key="1">
    <source>
        <dbReference type="ARBA" id="ARBA00010641"/>
    </source>
</evidence>
<dbReference type="InterPro" id="IPR007627">
    <property type="entry name" value="RNA_pol_sigma70_r2"/>
</dbReference>
<evidence type="ECO:0000256" key="3">
    <source>
        <dbReference type="ARBA" id="ARBA00023082"/>
    </source>
</evidence>
<accession>A0A918S7G4</accession>